<organism evidence="2 3">
    <name type="scientific">Variovorax paradoxus</name>
    <dbReference type="NCBI Taxonomy" id="34073"/>
    <lineage>
        <taxon>Bacteria</taxon>
        <taxon>Pseudomonadati</taxon>
        <taxon>Pseudomonadota</taxon>
        <taxon>Betaproteobacteria</taxon>
        <taxon>Burkholderiales</taxon>
        <taxon>Comamonadaceae</taxon>
        <taxon>Variovorax</taxon>
    </lineage>
</organism>
<proteinExistence type="predicted"/>
<dbReference type="AlphaFoldDB" id="A0AAW8ER26"/>
<evidence type="ECO:0000313" key="3">
    <source>
        <dbReference type="Proteomes" id="UP001224845"/>
    </source>
</evidence>
<sequence>MTDSPVAASREPAPILFAACAGMAYWISSLRV</sequence>
<evidence type="ECO:0000256" key="1">
    <source>
        <dbReference type="SAM" id="Phobius"/>
    </source>
</evidence>
<evidence type="ECO:0008006" key="4">
    <source>
        <dbReference type="Google" id="ProtNLM"/>
    </source>
</evidence>
<name>A0AAW8ER26_VARPD</name>
<reference evidence="2" key="1">
    <citation type="submission" date="2023-07" db="EMBL/GenBank/DDBJ databases">
        <title>Sorghum-associated microbial communities from plants grown in Nebraska, USA.</title>
        <authorList>
            <person name="Schachtman D."/>
        </authorList>
    </citation>
    <scope>NUCLEOTIDE SEQUENCE</scope>
    <source>
        <strain evidence="2">DS3315</strain>
    </source>
</reference>
<comment type="caution">
    <text evidence="2">The sequence shown here is derived from an EMBL/GenBank/DDBJ whole genome shotgun (WGS) entry which is preliminary data.</text>
</comment>
<feature type="transmembrane region" description="Helical" evidence="1">
    <location>
        <begin position="12"/>
        <end position="30"/>
    </location>
</feature>
<dbReference type="EMBL" id="JAUSRV010000022">
    <property type="protein sequence ID" value="MDP9975122.1"/>
    <property type="molecule type" value="Genomic_DNA"/>
</dbReference>
<dbReference type="Proteomes" id="UP001224845">
    <property type="component" value="Unassembled WGS sequence"/>
</dbReference>
<gene>
    <name evidence="2" type="ORF">J2W39_006406</name>
</gene>
<keyword evidence="1" id="KW-0472">Membrane</keyword>
<accession>A0AAW8ER26</accession>
<evidence type="ECO:0000313" key="2">
    <source>
        <dbReference type="EMBL" id="MDP9975122.1"/>
    </source>
</evidence>
<keyword evidence="1" id="KW-1133">Transmembrane helix</keyword>
<protein>
    <recommendedName>
        <fullName evidence="4">EamA family transporter</fullName>
    </recommendedName>
</protein>
<keyword evidence="1" id="KW-0812">Transmembrane</keyword>